<dbReference type="EMBL" id="KN817550">
    <property type="protein sequence ID" value="KJA22457.1"/>
    <property type="molecule type" value="Genomic_DNA"/>
</dbReference>
<dbReference type="AlphaFoldDB" id="A0A0D2L6A1"/>
<sequence>MLSFTVPLHVRKNSCQAARISAHVRIRPPTYTWARTFSASLPSYHLAVTVLRTLLPNRIVETRQQIVDLSGLTRKFVKVPFYHPRWPTPFQGIRISNSIFDEQITRFPGDTRGFFYYRPGVPALAGGVRFRLSDNAAAFNAGRDLMFRGKPWEAQLVDITRCDVYRSFIPVLLAEGLVDEDLLLDARKSQDAWNTRQRFYSFSDPFILPLQQKVFTCGFYTRKGCHGHRFPGLCTKDNRRTKFLHPYTGSILAKFEISKLPEHAKFGPCLIVKCLEIVEPIGCIVPIYDGYVRQPTPGAYMRSGEKVWRFPLMRHLDTFRDMMEQEGLLPTD</sequence>
<name>A0A0D2L6A1_HYPSF</name>
<dbReference type="OrthoDB" id="2750929at2759"/>
<organism evidence="1 2">
    <name type="scientific">Hypholoma sublateritium (strain FD-334 SS-4)</name>
    <dbReference type="NCBI Taxonomy" id="945553"/>
    <lineage>
        <taxon>Eukaryota</taxon>
        <taxon>Fungi</taxon>
        <taxon>Dikarya</taxon>
        <taxon>Basidiomycota</taxon>
        <taxon>Agaricomycotina</taxon>
        <taxon>Agaricomycetes</taxon>
        <taxon>Agaricomycetidae</taxon>
        <taxon>Agaricales</taxon>
        <taxon>Agaricineae</taxon>
        <taxon>Strophariaceae</taxon>
        <taxon>Hypholoma</taxon>
    </lineage>
</organism>
<dbReference type="Proteomes" id="UP000054270">
    <property type="component" value="Unassembled WGS sequence"/>
</dbReference>
<proteinExistence type="predicted"/>
<evidence type="ECO:0000313" key="2">
    <source>
        <dbReference type="Proteomes" id="UP000054270"/>
    </source>
</evidence>
<keyword evidence="2" id="KW-1185">Reference proteome</keyword>
<evidence type="ECO:0000313" key="1">
    <source>
        <dbReference type="EMBL" id="KJA22457.1"/>
    </source>
</evidence>
<protein>
    <submittedName>
        <fullName evidence="1">Uncharacterized protein</fullName>
    </submittedName>
</protein>
<gene>
    <name evidence="1" type="ORF">HYPSUDRAFT_660092</name>
</gene>
<accession>A0A0D2L6A1</accession>
<dbReference type="OMA" id="ISAHVRI"/>
<reference evidence="2" key="1">
    <citation type="submission" date="2014-04" db="EMBL/GenBank/DDBJ databases">
        <title>Evolutionary Origins and Diversification of the Mycorrhizal Mutualists.</title>
        <authorList>
            <consortium name="DOE Joint Genome Institute"/>
            <consortium name="Mycorrhizal Genomics Consortium"/>
            <person name="Kohler A."/>
            <person name="Kuo A."/>
            <person name="Nagy L.G."/>
            <person name="Floudas D."/>
            <person name="Copeland A."/>
            <person name="Barry K.W."/>
            <person name="Cichocki N."/>
            <person name="Veneault-Fourrey C."/>
            <person name="LaButti K."/>
            <person name="Lindquist E.A."/>
            <person name="Lipzen A."/>
            <person name="Lundell T."/>
            <person name="Morin E."/>
            <person name="Murat C."/>
            <person name="Riley R."/>
            <person name="Ohm R."/>
            <person name="Sun H."/>
            <person name="Tunlid A."/>
            <person name="Henrissat B."/>
            <person name="Grigoriev I.V."/>
            <person name="Hibbett D.S."/>
            <person name="Martin F."/>
        </authorList>
    </citation>
    <scope>NUCLEOTIDE SEQUENCE [LARGE SCALE GENOMIC DNA]</scope>
    <source>
        <strain evidence="2">FD-334 SS-4</strain>
    </source>
</reference>